<keyword evidence="1" id="KW-1133">Transmembrane helix</keyword>
<evidence type="ECO:0000256" key="1">
    <source>
        <dbReference type="SAM" id="Phobius"/>
    </source>
</evidence>
<geneLocation type="plasmid" evidence="2 3">
    <name>pWSM1592_1</name>
</geneLocation>
<accession>A0ABY5XRQ3</accession>
<name>A0ABY5XRQ3_RHISU</name>
<feature type="transmembrane region" description="Helical" evidence="1">
    <location>
        <begin position="79"/>
        <end position="101"/>
    </location>
</feature>
<keyword evidence="1" id="KW-0472">Membrane</keyword>
<dbReference type="SUPFAM" id="SSF140663">
    <property type="entry name" value="TTHA0068-like"/>
    <property type="match status" value="1"/>
</dbReference>
<dbReference type="InterPro" id="IPR023203">
    <property type="entry name" value="TTHA0068_sf"/>
</dbReference>
<keyword evidence="1" id="KW-0812">Transmembrane</keyword>
<dbReference type="Proteomes" id="UP001060123">
    <property type="component" value="Plasmid pWSM1592_1"/>
</dbReference>
<reference evidence="2" key="1">
    <citation type="submission" date="2022-09" db="EMBL/GenBank/DDBJ databases">
        <title>Australian commercial rhizobial inoculants.</title>
        <authorList>
            <person name="Kohlmeier M.G."/>
            <person name="O'Hara G.W."/>
            <person name="Colombi E."/>
            <person name="Ramsay J.P."/>
            <person name="Terpolilli J."/>
        </authorList>
    </citation>
    <scope>NUCLEOTIDE SEQUENCE</scope>
    <source>
        <strain evidence="2">WSM1592</strain>
        <plasmid evidence="2">pWSM1592_1</plasmid>
    </source>
</reference>
<evidence type="ECO:0000313" key="3">
    <source>
        <dbReference type="Proteomes" id="UP001060123"/>
    </source>
</evidence>
<proteinExistence type="predicted"/>
<dbReference type="Gene3D" id="1.10.3450.10">
    <property type="entry name" value="TTHA0068-like"/>
    <property type="match status" value="1"/>
</dbReference>
<gene>
    <name evidence="2" type="ORF">N2599_31640</name>
</gene>
<sequence>MSHLSPRMNYIKDDRRHCRRRRQCSNHAEWIRISPFERSGQITETVRTVPASFFVQSFSVISVASIMDQKRSADLQTDLATGLYGTMVIAIMLSASAIGVVKRPRLLPQRSFPDYAYLPGRQPHPVRDPAGHSYHVGPLPLAAKASLDSDAFAWGEDLFNHGYYWEAHEAWEGLWQVAERGSAMRMLLKGLILVSAAGVKIREGKHDATVRHAGRAAALFRRLMIGPRHPFARALGMSPAVLAEHVEIAARTPAVLASTMPGQPEPVFDFILGPKARARGQAHL</sequence>
<dbReference type="Pfam" id="PF03745">
    <property type="entry name" value="DUF309"/>
    <property type="match status" value="1"/>
</dbReference>
<evidence type="ECO:0000313" key="2">
    <source>
        <dbReference type="EMBL" id="UWU17312.1"/>
    </source>
</evidence>
<protein>
    <submittedName>
        <fullName evidence="2">DUF309 domain-containing protein</fullName>
    </submittedName>
</protein>
<organism evidence="2 3">
    <name type="scientific">Rhizobium sullae</name>
    <name type="common">Rhizobium hedysari</name>
    <dbReference type="NCBI Taxonomy" id="50338"/>
    <lineage>
        <taxon>Bacteria</taxon>
        <taxon>Pseudomonadati</taxon>
        <taxon>Pseudomonadota</taxon>
        <taxon>Alphaproteobacteria</taxon>
        <taxon>Hyphomicrobiales</taxon>
        <taxon>Rhizobiaceae</taxon>
        <taxon>Rhizobium/Agrobacterium group</taxon>
        <taxon>Rhizobium</taxon>
    </lineage>
</organism>
<dbReference type="EMBL" id="CP104144">
    <property type="protein sequence ID" value="UWU17312.1"/>
    <property type="molecule type" value="Genomic_DNA"/>
</dbReference>
<dbReference type="RefSeq" id="WP_245209220.1">
    <property type="nucleotide sequence ID" value="NZ_CP104144.1"/>
</dbReference>
<dbReference type="InterPro" id="IPR005500">
    <property type="entry name" value="DUF309"/>
</dbReference>
<keyword evidence="2" id="KW-0614">Plasmid</keyword>
<keyword evidence="3" id="KW-1185">Reference proteome</keyword>